<evidence type="ECO:0000256" key="2">
    <source>
        <dbReference type="SAM" id="SignalP"/>
    </source>
</evidence>
<feature type="signal peptide" evidence="2">
    <location>
        <begin position="1"/>
        <end position="20"/>
    </location>
</feature>
<gene>
    <name evidence="3" type="ORF">MFIFM68171_00434</name>
</gene>
<comment type="caution">
    <text evidence="3">The sequence shown here is derived from an EMBL/GenBank/DDBJ whole genome shotgun (WGS) entry which is preliminary data.</text>
</comment>
<protein>
    <submittedName>
        <fullName evidence="3">Uncharacterized protein</fullName>
    </submittedName>
</protein>
<feature type="compositionally biased region" description="Basic and acidic residues" evidence="1">
    <location>
        <begin position="122"/>
        <end position="140"/>
    </location>
</feature>
<feature type="compositionally biased region" description="Polar residues" evidence="1">
    <location>
        <begin position="146"/>
        <end position="159"/>
    </location>
</feature>
<evidence type="ECO:0000313" key="4">
    <source>
        <dbReference type="Proteomes" id="UP001628179"/>
    </source>
</evidence>
<evidence type="ECO:0000313" key="3">
    <source>
        <dbReference type="EMBL" id="GAB1310224.1"/>
    </source>
</evidence>
<dbReference type="EMBL" id="BAAFSV010000001">
    <property type="protein sequence ID" value="GAB1310224.1"/>
    <property type="molecule type" value="Genomic_DNA"/>
</dbReference>
<dbReference type="Proteomes" id="UP001628179">
    <property type="component" value="Unassembled WGS sequence"/>
</dbReference>
<keyword evidence="2" id="KW-0732">Signal</keyword>
<keyword evidence="4" id="KW-1185">Reference proteome</keyword>
<name>A0ABQ0FXL4_9PEZI</name>
<evidence type="ECO:0000256" key="1">
    <source>
        <dbReference type="SAM" id="MobiDB-lite"/>
    </source>
</evidence>
<reference evidence="3 4" key="1">
    <citation type="submission" date="2024-09" db="EMBL/GenBank/DDBJ databases">
        <title>Itraconazole resistance in Madurella fahalii resulting from another homologue of gene encoding cytochrome P450 14-alpha sterol demethylase (CYP51).</title>
        <authorList>
            <person name="Yoshioka I."/>
            <person name="Fahal A.H."/>
            <person name="Kaneko S."/>
            <person name="Yaguchi T."/>
        </authorList>
    </citation>
    <scope>NUCLEOTIDE SEQUENCE [LARGE SCALE GENOMIC DNA]</scope>
    <source>
        <strain evidence="3 4">IFM 68171</strain>
    </source>
</reference>
<dbReference type="RefSeq" id="XP_070911957.1">
    <property type="nucleotide sequence ID" value="XM_071055856.1"/>
</dbReference>
<feature type="region of interest" description="Disordered" evidence="1">
    <location>
        <begin position="112"/>
        <end position="163"/>
    </location>
</feature>
<proteinExistence type="predicted"/>
<organism evidence="3 4">
    <name type="scientific">Madurella fahalii</name>
    <dbReference type="NCBI Taxonomy" id="1157608"/>
    <lineage>
        <taxon>Eukaryota</taxon>
        <taxon>Fungi</taxon>
        <taxon>Dikarya</taxon>
        <taxon>Ascomycota</taxon>
        <taxon>Pezizomycotina</taxon>
        <taxon>Sordariomycetes</taxon>
        <taxon>Sordariomycetidae</taxon>
        <taxon>Sordariales</taxon>
        <taxon>Sordariales incertae sedis</taxon>
        <taxon>Madurella</taxon>
    </lineage>
</organism>
<sequence>MLFKPSSFIASILLATQVRTFRVTFYSGYQCHGARLGTGNYGYPGFLLCHNVPINAASATIEREPNDNEGYAYVAFWRECGEDLLASGDGNCINFLGAAKFSVRDDYTVPGKQPRSASAAREAVKNRVEARADSTIDSRAKGAINPRSQDATAPGSLSPSYDPDLLAENGFGHGSVSVIDSQKNDVFVPYGDF</sequence>
<feature type="chain" id="PRO_5045828770" evidence="2">
    <location>
        <begin position="21"/>
        <end position="193"/>
    </location>
</feature>
<accession>A0ABQ0FXL4</accession>
<dbReference type="GeneID" id="98171179"/>